<comment type="caution">
    <text evidence="2">The sequence shown here is derived from an EMBL/GenBank/DDBJ whole genome shotgun (WGS) entry which is preliminary data.</text>
</comment>
<organism evidence="2 3">
    <name type="scientific">Portunus trituberculatus</name>
    <name type="common">Swimming crab</name>
    <name type="synonym">Neptunus trituberculatus</name>
    <dbReference type="NCBI Taxonomy" id="210409"/>
    <lineage>
        <taxon>Eukaryota</taxon>
        <taxon>Metazoa</taxon>
        <taxon>Ecdysozoa</taxon>
        <taxon>Arthropoda</taxon>
        <taxon>Crustacea</taxon>
        <taxon>Multicrustacea</taxon>
        <taxon>Malacostraca</taxon>
        <taxon>Eumalacostraca</taxon>
        <taxon>Eucarida</taxon>
        <taxon>Decapoda</taxon>
        <taxon>Pleocyemata</taxon>
        <taxon>Brachyura</taxon>
        <taxon>Eubrachyura</taxon>
        <taxon>Portunoidea</taxon>
        <taxon>Portunidae</taxon>
        <taxon>Portuninae</taxon>
        <taxon>Portunus</taxon>
    </lineage>
</organism>
<accession>A0A5B7JW70</accession>
<proteinExistence type="predicted"/>
<protein>
    <submittedName>
        <fullName evidence="2">Uncharacterized protein</fullName>
    </submittedName>
</protein>
<reference evidence="2 3" key="1">
    <citation type="submission" date="2019-05" db="EMBL/GenBank/DDBJ databases">
        <title>Another draft genome of Portunus trituberculatus and its Hox gene families provides insights of decapod evolution.</title>
        <authorList>
            <person name="Jeong J.-H."/>
            <person name="Song I."/>
            <person name="Kim S."/>
            <person name="Choi T."/>
            <person name="Kim D."/>
            <person name="Ryu S."/>
            <person name="Kim W."/>
        </authorList>
    </citation>
    <scope>NUCLEOTIDE SEQUENCE [LARGE SCALE GENOMIC DNA]</scope>
    <source>
        <tissue evidence="2">Muscle</tissue>
    </source>
</reference>
<evidence type="ECO:0000313" key="2">
    <source>
        <dbReference type="EMBL" id="MPC98673.1"/>
    </source>
</evidence>
<dbReference type="AlphaFoldDB" id="A0A5B7JW70"/>
<dbReference type="Proteomes" id="UP000324222">
    <property type="component" value="Unassembled WGS sequence"/>
</dbReference>
<feature type="region of interest" description="Disordered" evidence="1">
    <location>
        <begin position="40"/>
        <end position="63"/>
    </location>
</feature>
<keyword evidence="3" id="KW-1185">Reference proteome</keyword>
<evidence type="ECO:0000256" key="1">
    <source>
        <dbReference type="SAM" id="MobiDB-lite"/>
    </source>
</evidence>
<sequence length="63" mass="6899">MSVVRLSPKIHQFYRRCPQSCCTAWPSMISPECFGRGGGGDGGKAGWQDNNTESAACPPPHFW</sequence>
<name>A0A5B7JW70_PORTR</name>
<evidence type="ECO:0000313" key="3">
    <source>
        <dbReference type="Proteomes" id="UP000324222"/>
    </source>
</evidence>
<dbReference type="EMBL" id="VSRR010115104">
    <property type="protein sequence ID" value="MPC98673.1"/>
    <property type="molecule type" value="Genomic_DNA"/>
</dbReference>
<gene>
    <name evidence="2" type="ORF">E2C01_094053</name>
</gene>